<evidence type="ECO:0000256" key="2">
    <source>
        <dbReference type="SAM" id="SignalP"/>
    </source>
</evidence>
<reference evidence="4" key="1">
    <citation type="submission" date="2025-08" db="UniProtKB">
        <authorList>
            <consortium name="RefSeq"/>
        </authorList>
    </citation>
    <scope>IDENTIFICATION</scope>
    <source>
        <tissue evidence="4">Whole larval tissue</tissue>
    </source>
</reference>
<dbReference type="AlphaFoldDB" id="A0A9R0F638"/>
<protein>
    <submittedName>
        <fullName evidence="4">Immunoglobulin-binding protein Sbi-like</fullName>
    </submittedName>
</protein>
<evidence type="ECO:0000313" key="3">
    <source>
        <dbReference type="Proteomes" id="UP000829999"/>
    </source>
</evidence>
<accession>A0A9R0F638</accession>
<keyword evidence="2" id="KW-0732">Signal</keyword>
<gene>
    <name evidence="4" type="primary">LOC126912685</name>
</gene>
<proteinExistence type="predicted"/>
<dbReference type="PANTHER" id="PTHR34008:SF2">
    <property type="entry name" value="REPETITIVE PROLINE-RICH CELL WALL PROTEIN 1"/>
    <property type="match status" value="1"/>
</dbReference>
<keyword evidence="3" id="KW-1185">Reference proteome</keyword>
<feature type="signal peptide" evidence="2">
    <location>
        <begin position="1"/>
        <end position="17"/>
    </location>
</feature>
<feature type="region of interest" description="Disordered" evidence="1">
    <location>
        <begin position="202"/>
        <end position="229"/>
    </location>
</feature>
<dbReference type="RefSeq" id="XP_050561932.1">
    <property type="nucleotide sequence ID" value="XM_050705975.1"/>
</dbReference>
<evidence type="ECO:0000313" key="4">
    <source>
        <dbReference type="RefSeq" id="XP_050561932.1"/>
    </source>
</evidence>
<feature type="compositionally biased region" description="Polar residues" evidence="1">
    <location>
        <begin position="116"/>
        <end position="131"/>
    </location>
</feature>
<sequence>MCSKIIYCLFFIAVVSARHTVRYDELDDADHHLLRAAYETPSYDHDEYQEQDDMSLGKLDLLKDGLWAVKAKIKELKAFNKAMAANFLATKLKVKELLANSIPLKKHHHADKKPSYNYQAPSYQPQYSAPQYTAPAPQYSAPQVSVSQHSAPQYSAPQVSVPQYSAPQISVPQYSAPQFSAPQFSAPQFSVPQSAPLHVEPQYIEPHNPQYTEPQYAPAQHQHDPYYGH</sequence>
<feature type="compositionally biased region" description="Polar residues" evidence="1">
    <location>
        <begin position="140"/>
        <end position="151"/>
    </location>
</feature>
<feature type="chain" id="PRO_5040213976" evidence="2">
    <location>
        <begin position="18"/>
        <end position="229"/>
    </location>
</feature>
<organism evidence="3 4">
    <name type="scientific">Spodoptera frugiperda</name>
    <name type="common">Fall armyworm</name>
    <dbReference type="NCBI Taxonomy" id="7108"/>
    <lineage>
        <taxon>Eukaryota</taxon>
        <taxon>Metazoa</taxon>
        <taxon>Ecdysozoa</taxon>
        <taxon>Arthropoda</taxon>
        <taxon>Hexapoda</taxon>
        <taxon>Insecta</taxon>
        <taxon>Pterygota</taxon>
        <taxon>Neoptera</taxon>
        <taxon>Endopterygota</taxon>
        <taxon>Lepidoptera</taxon>
        <taxon>Glossata</taxon>
        <taxon>Ditrysia</taxon>
        <taxon>Noctuoidea</taxon>
        <taxon>Noctuidae</taxon>
        <taxon>Amphipyrinae</taxon>
        <taxon>Spodoptera</taxon>
    </lineage>
</organism>
<dbReference type="GeneID" id="126912685"/>
<dbReference type="PANTHER" id="PTHR34008">
    <property type="entry name" value="REPETITIVE PROLINE-RICH CELL WALL PROTEIN 1"/>
    <property type="match status" value="1"/>
</dbReference>
<evidence type="ECO:0000256" key="1">
    <source>
        <dbReference type="SAM" id="MobiDB-lite"/>
    </source>
</evidence>
<feature type="region of interest" description="Disordered" evidence="1">
    <location>
        <begin position="108"/>
        <end position="151"/>
    </location>
</feature>
<dbReference type="Proteomes" id="UP000829999">
    <property type="component" value="Chromosome 28"/>
</dbReference>
<dbReference type="OrthoDB" id="7475980at2759"/>
<name>A0A9R0F638_SPOFR</name>